<evidence type="ECO:0000313" key="4">
    <source>
        <dbReference type="Proteomes" id="UP000811365"/>
    </source>
</evidence>
<proteinExistence type="predicted"/>
<dbReference type="InterPro" id="IPR006116">
    <property type="entry name" value="NT_2-5OAS_ClassI-CCAase"/>
</dbReference>
<dbReference type="GO" id="GO:0051607">
    <property type="term" value="P:defense response to virus"/>
    <property type="evidence" value="ECO:0007669"/>
    <property type="project" value="UniProtKB-KW"/>
</dbReference>
<feature type="domain" description="Adenylyl/Guanylyl and SMODS C-terminal sensor" evidence="2">
    <location>
        <begin position="320"/>
        <end position="438"/>
    </location>
</feature>
<dbReference type="EMBL" id="JAGZYH010000032">
    <property type="protein sequence ID" value="MBS6622307.1"/>
    <property type="molecule type" value="Genomic_DNA"/>
</dbReference>
<protein>
    <recommendedName>
        <fullName evidence="2">Adenylyl/Guanylyl and SMODS C-terminal sensor domain-containing protein</fullName>
    </recommendedName>
</protein>
<dbReference type="CDD" id="cd05400">
    <property type="entry name" value="NT_2-5OAS_ClassI-CCAase"/>
    <property type="match status" value="1"/>
</dbReference>
<dbReference type="Pfam" id="PF18134">
    <property type="entry name" value="AGS_C"/>
    <property type="match status" value="1"/>
</dbReference>
<dbReference type="SUPFAM" id="SSF81301">
    <property type="entry name" value="Nucleotidyltransferase"/>
    <property type="match status" value="1"/>
</dbReference>
<reference evidence="3" key="1">
    <citation type="submission" date="2021-02" db="EMBL/GenBank/DDBJ databases">
        <title>Infant gut strain persistence is associated with maternal origin, phylogeny, and functional potential including surface adhesion and iron acquisition.</title>
        <authorList>
            <person name="Lou Y.C."/>
        </authorList>
    </citation>
    <scope>NUCLEOTIDE SEQUENCE</scope>
    <source>
        <strain evidence="3">L2_039_000G1_dasL2_039_000G1_maxbin2.maxbin.077</strain>
    </source>
</reference>
<gene>
    <name evidence="3" type="ORF">KH315_09125</name>
</gene>
<dbReference type="Proteomes" id="UP000811365">
    <property type="component" value="Unassembled WGS sequence"/>
</dbReference>
<dbReference type="RefSeq" id="WP_147365161.1">
    <property type="nucleotide sequence ID" value="NZ_CABMES010000005.1"/>
</dbReference>
<accession>A0A9E1M153</accession>
<dbReference type="Pfam" id="PF18144">
    <property type="entry name" value="SMODS"/>
    <property type="match status" value="1"/>
</dbReference>
<dbReference type="Gene3D" id="3.30.460.10">
    <property type="entry name" value="Beta Polymerase, domain 2"/>
    <property type="match status" value="1"/>
</dbReference>
<dbReference type="AlphaFoldDB" id="A0A9E1M153"/>
<evidence type="ECO:0000313" key="3">
    <source>
        <dbReference type="EMBL" id="MBS6622307.1"/>
    </source>
</evidence>
<comment type="caution">
    <text evidence="3">The sequence shown here is derived from an EMBL/GenBank/DDBJ whole genome shotgun (WGS) entry which is preliminary data.</text>
</comment>
<dbReference type="GO" id="GO:0016779">
    <property type="term" value="F:nucleotidyltransferase activity"/>
    <property type="evidence" value="ECO:0007669"/>
    <property type="project" value="InterPro"/>
</dbReference>
<evidence type="ECO:0000259" key="2">
    <source>
        <dbReference type="Pfam" id="PF18134"/>
    </source>
</evidence>
<sequence>MAKQRDFNNFLSEIEPSSTTVAYISSLQSTLRDYLKNHDTYKKIHVDTFLSGSYAKHTSIRPTSKGKKRDVDIIVVTSYEMTDDSKKVISELKDVLIQNANYNSATIQSHSVGIEMGGLSIDVVPVISDQDDEEVYYIGDSNTGEWTKTDPKGHKVWSTTVNKEHNKKYKPLVKIFKWWRQTNCPEDIKYPKGITLEKIIADNLGDSSLGTEDFLIATMQNIVATYKEDYADAGVNPTISDPSEKIEGNDLLAGYSTTDFSNFIDKLSEHVSMLNDEGTENDTWRKILGDEFPKEGCKAIACSSVSNVYSCIFAPYKEKPRWPMQRGGAAFITLRVTAADGSDVEYISNDIPLEKRCTLHFRALTGVRRPYSVIWQVVNTGQEATMANCLRGNFEPSNEGFDGKRESTLYKGTHSVQCFIIKNGICVAKSKEFIVNIR</sequence>
<organism evidence="3 4">
    <name type="scientific">Faecalibacterium prausnitzii</name>
    <dbReference type="NCBI Taxonomy" id="853"/>
    <lineage>
        <taxon>Bacteria</taxon>
        <taxon>Bacillati</taxon>
        <taxon>Bacillota</taxon>
        <taxon>Clostridia</taxon>
        <taxon>Eubacteriales</taxon>
        <taxon>Oscillospiraceae</taxon>
        <taxon>Faecalibacterium</taxon>
    </lineage>
</organism>
<dbReference type="InterPro" id="IPR040511">
    <property type="entry name" value="AGS_C"/>
</dbReference>
<name>A0A9E1M153_9FIRM</name>
<evidence type="ECO:0000256" key="1">
    <source>
        <dbReference type="ARBA" id="ARBA00023118"/>
    </source>
</evidence>
<dbReference type="InterPro" id="IPR043519">
    <property type="entry name" value="NT_sf"/>
</dbReference>
<keyword evidence="1" id="KW-0051">Antiviral defense</keyword>